<name>A0A922N889_9PLEO</name>
<protein>
    <submittedName>
        <fullName evidence="1">Uncharacterized protein</fullName>
    </submittedName>
</protein>
<sequence>MRRALGKAYQYCFGGGQSAHGDDPAVERVVCIQSLSQQKDSTLVRVQLCEWLEQQKKGASFSEFLGSSKEVQFIAEHVEVFVRHRVSVTCEVDAGCTRWWLTKESGRVPARCADGIGCKGCMIASVGTASAGLAQAYLCVKVVCRLRYTVWCRTLFSELTDVNMGTIMRDVVEPLSRLQLCNDLGQHTADEFDLRYVRAIDILRAVSRRGRGGNQDNGNCRPYTDDVVATFAILQDRYAGVLLFGDNHWFKGVTDAVGPTTSWGQTWLSCGN</sequence>
<organism evidence="1 2">
    <name type="scientific">Pyrenophora tritici-repentis</name>
    <dbReference type="NCBI Taxonomy" id="45151"/>
    <lineage>
        <taxon>Eukaryota</taxon>
        <taxon>Fungi</taxon>
        <taxon>Dikarya</taxon>
        <taxon>Ascomycota</taxon>
        <taxon>Pezizomycotina</taxon>
        <taxon>Dothideomycetes</taxon>
        <taxon>Pleosporomycetidae</taxon>
        <taxon>Pleosporales</taxon>
        <taxon>Pleosporineae</taxon>
        <taxon>Pleosporaceae</taxon>
        <taxon>Pyrenophora</taxon>
    </lineage>
</organism>
<evidence type="ECO:0000313" key="1">
    <source>
        <dbReference type="EMBL" id="KAI1511502.1"/>
    </source>
</evidence>
<dbReference type="AlphaFoldDB" id="A0A922N889"/>
<accession>A0A922N889</accession>
<evidence type="ECO:0000313" key="2">
    <source>
        <dbReference type="Proteomes" id="UP000249757"/>
    </source>
</evidence>
<proteinExistence type="predicted"/>
<dbReference type="EMBL" id="NRDI02000014">
    <property type="protein sequence ID" value="KAI1511502.1"/>
    <property type="molecule type" value="Genomic_DNA"/>
</dbReference>
<gene>
    <name evidence="1" type="ORF">Ptr86124_009906</name>
</gene>
<comment type="caution">
    <text evidence="1">The sequence shown here is derived from an EMBL/GenBank/DDBJ whole genome shotgun (WGS) entry which is preliminary data.</text>
</comment>
<dbReference type="Proteomes" id="UP000249757">
    <property type="component" value="Unassembled WGS sequence"/>
</dbReference>
<reference evidence="2" key="1">
    <citation type="journal article" date="2022" name="Microb. Genom.">
        <title>A global pangenome for the wheat fungal pathogen Pyrenophora tritici-repentis and prediction of effector protein structural homology.</title>
        <authorList>
            <person name="Moolhuijzen P.M."/>
            <person name="See P.T."/>
            <person name="Shi G."/>
            <person name="Powell H.R."/>
            <person name="Cockram J."/>
            <person name="Jorgensen L.N."/>
            <person name="Benslimane H."/>
            <person name="Strelkov S.E."/>
            <person name="Turner J."/>
            <person name="Liu Z."/>
            <person name="Moffat C.S."/>
        </authorList>
    </citation>
    <scope>NUCLEOTIDE SEQUENCE [LARGE SCALE GENOMIC DNA]</scope>
</reference>
<keyword evidence="2" id="KW-1185">Reference proteome</keyword>